<keyword evidence="1" id="KW-0732">Signal</keyword>
<accession>A0AAV8WZG6</accession>
<feature type="signal peptide" evidence="1">
    <location>
        <begin position="1"/>
        <end position="16"/>
    </location>
</feature>
<reference evidence="2" key="1">
    <citation type="journal article" date="2023" name="Insect Mol. Biol.">
        <title>Genome sequencing provides insights into the evolution of gene families encoding plant cell wall-degrading enzymes in longhorned beetles.</title>
        <authorList>
            <person name="Shin N.R."/>
            <person name="Okamura Y."/>
            <person name="Kirsch R."/>
            <person name="Pauchet Y."/>
        </authorList>
    </citation>
    <scope>NUCLEOTIDE SEQUENCE</scope>
    <source>
        <strain evidence="2">RBIC_L_NR</strain>
    </source>
</reference>
<dbReference type="EMBL" id="JANEYF010004227">
    <property type="protein sequence ID" value="KAJ8931798.1"/>
    <property type="molecule type" value="Genomic_DNA"/>
</dbReference>
<dbReference type="Proteomes" id="UP001162156">
    <property type="component" value="Unassembled WGS sequence"/>
</dbReference>
<gene>
    <name evidence="2" type="ORF">NQ314_015254</name>
</gene>
<sequence>MLIFILIFSTIRGCYLHIYHINQLAVLISWERNLQYRVVQSRSGHTKDLILVLMNCKKPVYLKAGSFGFLSYSMILSVSLNYNQTEYVV</sequence>
<organism evidence="2 3">
    <name type="scientific">Rhamnusium bicolor</name>
    <dbReference type="NCBI Taxonomy" id="1586634"/>
    <lineage>
        <taxon>Eukaryota</taxon>
        <taxon>Metazoa</taxon>
        <taxon>Ecdysozoa</taxon>
        <taxon>Arthropoda</taxon>
        <taxon>Hexapoda</taxon>
        <taxon>Insecta</taxon>
        <taxon>Pterygota</taxon>
        <taxon>Neoptera</taxon>
        <taxon>Endopterygota</taxon>
        <taxon>Coleoptera</taxon>
        <taxon>Polyphaga</taxon>
        <taxon>Cucujiformia</taxon>
        <taxon>Chrysomeloidea</taxon>
        <taxon>Cerambycidae</taxon>
        <taxon>Lepturinae</taxon>
        <taxon>Rhagiini</taxon>
        <taxon>Rhamnusium</taxon>
    </lineage>
</organism>
<keyword evidence="3" id="KW-1185">Reference proteome</keyword>
<proteinExistence type="predicted"/>
<protein>
    <submittedName>
        <fullName evidence="2">Uncharacterized protein</fullName>
    </submittedName>
</protein>
<dbReference type="AlphaFoldDB" id="A0AAV8WZG6"/>
<comment type="caution">
    <text evidence="2">The sequence shown here is derived from an EMBL/GenBank/DDBJ whole genome shotgun (WGS) entry which is preliminary data.</text>
</comment>
<evidence type="ECO:0000256" key="1">
    <source>
        <dbReference type="SAM" id="SignalP"/>
    </source>
</evidence>
<name>A0AAV8WZG6_9CUCU</name>
<feature type="chain" id="PRO_5043328432" evidence="1">
    <location>
        <begin position="17"/>
        <end position="89"/>
    </location>
</feature>
<evidence type="ECO:0000313" key="2">
    <source>
        <dbReference type="EMBL" id="KAJ8931798.1"/>
    </source>
</evidence>
<evidence type="ECO:0000313" key="3">
    <source>
        <dbReference type="Proteomes" id="UP001162156"/>
    </source>
</evidence>